<comment type="similarity">
    <text evidence="2 8">Belongs to the alanine or glycine:cation symporter (AGCS) (TC 2.A.25) family.</text>
</comment>
<feature type="transmembrane region" description="Helical" evidence="8">
    <location>
        <begin position="151"/>
        <end position="168"/>
    </location>
</feature>
<protein>
    <submittedName>
        <fullName evidence="9">Alanine/glycine:cation symporter family protein</fullName>
    </submittedName>
</protein>
<evidence type="ECO:0000313" key="10">
    <source>
        <dbReference type="Proteomes" id="UP001144612"/>
    </source>
</evidence>
<sequence>MLSFIQNVISQCNSILWSYVLIGLLIVLGLYFTIKSNFVQFKYFGHMFRLLGEGASNSISSNNEEHKGVSSFQAFCISTASRVGTGNLAGVAIAISLGGPGAVFWMWLIALIGAGSSFVESTLAQIYKVKDKHGFRGGPAYYMEKGLNKKWMGVFFSILITLSYGFVFNAVQANTITFAFEQAFGTKRLFVGIAITVCTALIIFGGVKRIARIVELIVPIMAIGYVTVALFVVGKNFSQIPSIFALIIKSAFGFEQAIGGSIGATIMMGIKRGLFSNEAGMGSAPNAAATADVTHPVKQGFIQTLGVFTDTILICSATSFIILLSGSHLTKGLEGIQLTQAALSSQVGSWGNTFIAICILLFAFSSIIGNYYYGETNIEFLNGNIAWLTIYRFLVLAMVIFGSISKIQIVWDAADLFMGLMAVTNLIAIAKLSNIAFKALKDYTKQRKDGKSPVFYADNINGLNNLECWQREKSEILDA</sequence>
<keyword evidence="3 8" id="KW-0813">Transport</keyword>
<dbReference type="InterPro" id="IPR001463">
    <property type="entry name" value="Na/Ala_symport"/>
</dbReference>
<evidence type="ECO:0000256" key="7">
    <source>
        <dbReference type="ARBA" id="ARBA00023136"/>
    </source>
</evidence>
<comment type="subcellular location">
    <subcellularLocation>
        <location evidence="1 8">Cell membrane</location>
        <topology evidence="1 8">Multi-pass membrane protein</topology>
    </subcellularLocation>
</comment>
<comment type="caution">
    <text evidence="9">The sequence shown here is derived from an EMBL/GenBank/DDBJ whole genome shotgun (WGS) entry which is preliminary data.</text>
</comment>
<evidence type="ECO:0000313" key="9">
    <source>
        <dbReference type="EMBL" id="MCY6959059.1"/>
    </source>
</evidence>
<keyword evidence="5 8" id="KW-0812">Transmembrane</keyword>
<keyword evidence="6 8" id="KW-1133">Transmembrane helix</keyword>
<evidence type="ECO:0000256" key="8">
    <source>
        <dbReference type="RuleBase" id="RU363064"/>
    </source>
</evidence>
<dbReference type="PANTHER" id="PTHR30330:SF1">
    <property type="entry name" value="AMINO-ACID CARRIER PROTEIN ALST"/>
    <property type="match status" value="1"/>
</dbReference>
<feature type="transmembrane region" description="Helical" evidence="8">
    <location>
        <begin position="189"/>
        <end position="207"/>
    </location>
</feature>
<feature type="transmembrane region" description="Helical" evidence="8">
    <location>
        <begin position="416"/>
        <end position="437"/>
    </location>
</feature>
<feature type="transmembrane region" description="Helical" evidence="8">
    <location>
        <begin position="305"/>
        <end position="324"/>
    </location>
</feature>
<keyword evidence="7 8" id="KW-0472">Membrane</keyword>
<feature type="transmembrane region" description="Helical" evidence="8">
    <location>
        <begin position="213"/>
        <end position="233"/>
    </location>
</feature>
<dbReference type="PROSITE" id="PS00873">
    <property type="entry name" value="NA_ALANINE_SYMP"/>
    <property type="match status" value="1"/>
</dbReference>
<name>A0ABT4DDG7_9CLOT</name>
<dbReference type="PANTHER" id="PTHR30330">
    <property type="entry name" value="AGSS FAMILY TRANSPORTER, SODIUM-ALANINE"/>
    <property type="match status" value="1"/>
</dbReference>
<dbReference type="PRINTS" id="PR00175">
    <property type="entry name" value="NAALASMPORT"/>
</dbReference>
<proteinExistence type="inferred from homology"/>
<evidence type="ECO:0000256" key="4">
    <source>
        <dbReference type="ARBA" id="ARBA00022475"/>
    </source>
</evidence>
<keyword evidence="8" id="KW-0769">Symport</keyword>
<evidence type="ECO:0000256" key="3">
    <source>
        <dbReference type="ARBA" id="ARBA00022448"/>
    </source>
</evidence>
<dbReference type="Pfam" id="PF01235">
    <property type="entry name" value="Na_Ala_symp"/>
    <property type="match status" value="1"/>
</dbReference>
<gene>
    <name evidence="9" type="ORF">OW729_10625</name>
</gene>
<accession>A0ABT4DDG7</accession>
<evidence type="ECO:0000256" key="2">
    <source>
        <dbReference type="ARBA" id="ARBA00009261"/>
    </source>
</evidence>
<evidence type="ECO:0000256" key="6">
    <source>
        <dbReference type="ARBA" id="ARBA00022989"/>
    </source>
</evidence>
<feature type="transmembrane region" description="Helical" evidence="8">
    <location>
        <begin position="353"/>
        <end position="373"/>
    </location>
</feature>
<dbReference type="Proteomes" id="UP001144612">
    <property type="component" value="Unassembled WGS sequence"/>
</dbReference>
<dbReference type="Gene3D" id="1.20.1740.10">
    <property type="entry name" value="Amino acid/polyamine transporter I"/>
    <property type="match status" value="1"/>
</dbReference>
<dbReference type="EMBL" id="JAPQFJ010000010">
    <property type="protein sequence ID" value="MCY6959059.1"/>
    <property type="molecule type" value="Genomic_DNA"/>
</dbReference>
<organism evidence="9 10">
    <name type="scientific">Clostridium brassicae</name>
    <dbReference type="NCBI Taxonomy" id="2999072"/>
    <lineage>
        <taxon>Bacteria</taxon>
        <taxon>Bacillati</taxon>
        <taxon>Bacillota</taxon>
        <taxon>Clostridia</taxon>
        <taxon>Eubacteriales</taxon>
        <taxon>Clostridiaceae</taxon>
        <taxon>Clostridium</taxon>
    </lineage>
</organism>
<keyword evidence="4 8" id="KW-1003">Cell membrane</keyword>
<feature type="transmembrane region" description="Helical" evidence="8">
    <location>
        <begin position="385"/>
        <end position="404"/>
    </location>
</feature>
<evidence type="ECO:0000256" key="5">
    <source>
        <dbReference type="ARBA" id="ARBA00022692"/>
    </source>
</evidence>
<dbReference type="NCBIfam" id="TIGR00835">
    <property type="entry name" value="agcS"/>
    <property type="match status" value="1"/>
</dbReference>
<evidence type="ECO:0000256" key="1">
    <source>
        <dbReference type="ARBA" id="ARBA00004651"/>
    </source>
</evidence>
<keyword evidence="10" id="KW-1185">Reference proteome</keyword>
<reference evidence="9" key="1">
    <citation type="submission" date="2022-12" db="EMBL/GenBank/DDBJ databases">
        <title>Clostridium sp. nov., isolated from industrial wastewater.</title>
        <authorList>
            <person name="Jiayan W."/>
        </authorList>
    </citation>
    <scope>NUCLEOTIDE SEQUENCE</scope>
    <source>
        <strain evidence="9">ZC22-4</strain>
    </source>
</reference>
<feature type="transmembrane region" description="Helical" evidence="8">
    <location>
        <begin position="15"/>
        <end position="34"/>
    </location>
</feature>
<feature type="transmembrane region" description="Helical" evidence="8">
    <location>
        <begin position="88"/>
        <end position="112"/>
    </location>
</feature>